<dbReference type="SMART" id="SM00559">
    <property type="entry name" value="Ku78"/>
    <property type="match status" value="1"/>
</dbReference>
<reference evidence="13" key="2">
    <citation type="submission" date="2024-10" db="UniProtKB">
        <authorList>
            <consortium name="EnsemblProtists"/>
        </authorList>
    </citation>
    <scope>IDENTIFICATION</scope>
</reference>
<feature type="domain" description="Ku" evidence="12">
    <location>
        <begin position="292"/>
        <end position="460"/>
    </location>
</feature>
<keyword evidence="3" id="KW-0227">DNA damage</keyword>
<evidence type="ECO:0000256" key="7">
    <source>
        <dbReference type="ARBA" id="ARBA00023125"/>
    </source>
</evidence>
<evidence type="ECO:0000256" key="9">
    <source>
        <dbReference type="ARBA" id="ARBA00023204"/>
    </source>
</evidence>
<dbReference type="SUPFAM" id="SSF53300">
    <property type="entry name" value="vWA-like"/>
    <property type="match status" value="1"/>
</dbReference>
<evidence type="ECO:0000256" key="10">
    <source>
        <dbReference type="ARBA" id="ARBA00023242"/>
    </source>
</evidence>
<dbReference type="Pfam" id="PF03731">
    <property type="entry name" value="Ku_N"/>
    <property type="match status" value="1"/>
</dbReference>
<keyword evidence="4" id="KW-0378">Hydrolase</keyword>
<evidence type="ECO:0000256" key="3">
    <source>
        <dbReference type="ARBA" id="ARBA00022763"/>
    </source>
</evidence>
<dbReference type="GO" id="GO:0016787">
    <property type="term" value="F:hydrolase activity"/>
    <property type="evidence" value="ECO:0007669"/>
    <property type="project" value="UniProtKB-KW"/>
</dbReference>
<dbReference type="InterPro" id="IPR005161">
    <property type="entry name" value="Ku_N"/>
</dbReference>
<evidence type="ECO:0000256" key="2">
    <source>
        <dbReference type="ARBA" id="ARBA00022741"/>
    </source>
</evidence>
<dbReference type="GO" id="GO:0006303">
    <property type="term" value="P:double-strand break repair via nonhomologous end joining"/>
    <property type="evidence" value="ECO:0007669"/>
    <property type="project" value="InterPro"/>
</dbReference>
<dbReference type="SUPFAM" id="SSF100939">
    <property type="entry name" value="SPOC domain-like"/>
    <property type="match status" value="1"/>
</dbReference>
<dbReference type="PaxDb" id="2903-EOD07754"/>
<dbReference type="GO" id="GO:0043564">
    <property type="term" value="C:Ku70:Ku80 complex"/>
    <property type="evidence" value="ECO:0007669"/>
    <property type="project" value="InterPro"/>
</dbReference>
<dbReference type="GO" id="GO:0004386">
    <property type="term" value="F:helicase activity"/>
    <property type="evidence" value="ECO:0007669"/>
    <property type="project" value="UniProtKB-KW"/>
</dbReference>
<feature type="region of interest" description="Disordered" evidence="11">
    <location>
        <begin position="458"/>
        <end position="499"/>
    </location>
</feature>
<dbReference type="GO" id="GO:0000723">
    <property type="term" value="P:telomere maintenance"/>
    <property type="evidence" value="ECO:0007669"/>
    <property type="project" value="InterPro"/>
</dbReference>
<accession>A0A0D3I919</accession>
<evidence type="ECO:0000256" key="5">
    <source>
        <dbReference type="ARBA" id="ARBA00022806"/>
    </source>
</evidence>
<dbReference type="KEGG" id="ehx:EMIHUDRAFT_453298"/>
<evidence type="ECO:0000256" key="1">
    <source>
        <dbReference type="ARBA" id="ARBA00004123"/>
    </source>
</evidence>
<evidence type="ECO:0000259" key="12">
    <source>
        <dbReference type="SMART" id="SM00559"/>
    </source>
</evidence>
<evidence type="ECO:0000256" key="6">
    <source>
        <dbReference type="ARBA" id="ARBA00022840"/>
    </source>
</evidence>
<feature type="compositionally biased region" description="Acidic residues" evidence="11">
    <location>
        <begin position="1"/>
        <end position="18"/>
    </location>
</feature>
<protein>
    <recommendedName>
        <fullName evidence="12">Ku domain-containing protein</fullName>
    </recommendedName>
</protein>
<dbReference type="InterPro" id="IPR006165">
    <property type="entry name" value="Ku70"/>
</dbReference>
<dbReference type="Pfam" id="PF02735">
    <property type="entry name" value="Ku"/>
    <property type="match status" value="1"/>
</dbReference>
<comment type="subcellular location">
    <subcellularLocation>
        <location evidence="1">Nucleus</location>
    </subcellularLocation>
</comment>
<dbReference type="GO" id="GO:0005524">
    <property type="term" value="F:ATP binding"/>
    <property type="evidence" value="ECO:0007669"/>
    <property type="project" value="UniProtKB-KW"/>
</dbReference>
<evidence type="ECO:0000313" key="13">
    <source>
        <dbReference type="EnsemblProtists" id="EOD07754"/>
    </source>
</evidence>
<proteinExistence type="predicted"/>
<dbReference type="OMA" id="HTRIMLF"/>
<dbReference type="AlphaFoldDB" id="A0A0D3I919"/>
<evidence type="ECO:0000256" key="11">
    <source>
        <dbReference type="SAM" id="MobiDB-lite"/>
    </source>
</evidence>
<dbReference type="EnsemblProtists" id="EOD07754">
    <property type="protein sequence ID" value="EOD07754"/>
    <property type="gene ID" value="EMIHUDRAFT_453298"/>
</dbReference>
<keyword evidence="5" id="KW-0347">Helicase</keyword>
<dbReference type="GO" id="GO:0042162">
    <property type="term" value="F:telomeric DNA binding"/>
    <property type="evidence" value="ECO:0007669"/>
    <property type="project" value="InterPro"/>
</dbReference>
<dbReference type="PIRSF" id="PIRSF003033">
    <property type="entry name" value="Ku70"/>
    <property type="match status" value="1"/>
</dbReference>
<evidence type="ECO:0000256" key="4">
    <source>
        <dbReference type="ARBA" id="ARBA00022801"/>
    </source>
</evidence>
<name>A0A0D3I919_EMIH1</name>
<dbReference type="InterPro" id="IPR036465">
    <property type="entry name" value="vWFA_dom_sf"/>
</dbReference>
<dbReference type="PANTHER" id="PTHR12604">
    <property type="entry name" value="KU AUTOANTIGEN DNA HELICASE"/>
    <property type="match status" value="1"/>
</dbReference>
<dbReference type="STRING" id="2903.R1DG63"/>
<dbReference type="RefSeq" id="XP_005760183.1">
    <property type="nucleotide sequence ID" value="XM_005760126.1"/>
</dbReference>
<feature type="region of interest" description="Disordered" evidence="11">
    <location>
        <begin position="1"/>
        <end position="22"/>
    </location>
</feature>
<keyword evidence="2" id="KW-0547">Nucleotide-binding</keyword>
<dbReference type="eggNOG" id="KOG2327">
    <property type="taxonomic scope" value="Eukaryota"/>
</dbReference>
<organism evidence="13 14">
    <name type="scientific">Emiliania huxleyi (strain CCMP1516)</name>
    <dbReference type="NCBI Taxonomy" id="280463"/>
    <lineage>
        <taxon>Eukaryota</taxon>
        <taxon>Haptista</taxon>
        <taxon>Haptophyta</taxon>
        <taxon>Prymnesiophyceae</taxon>
        <taxon>Isochrysidales</taxon>
        <taxon>Noelaerhabdaceae</taxon>
        <taxon>Emiliania</taxon>
    </lineage>
</organism>
<dbReference type="GeneID" id="17253885"/>
<dbReference type="Gene3D" id="3.40.50.410">
    <property type="entry name" value="von Willebrand factor, type A domain"/>
    <property type="match status" value="1"/>
</dbReference>
<keyword evidence="8" id="KW-0233">DNA recombination</keyword>
<keyword evidence="10" id="KW-0539">Nucleus</keyword>
<keyword evidence="7" id="KW-0238">DNA-binding</keyword>
<dbReference type="InterPro" id="IPR006164">
    <property type="entry name" value="DNA_bd_Ku70/Ku80"/>
</dbReference>
<keyword evidence="6" id="KW-0067">ATP-binding</keyword>
<feature type="compositionally biased region" description="Polar residues" evidence="11">
    <location>
        <begin position="458"/>
        <end position="470"/>
    </location>
</feature>
<dbReference type="GO" id="GO:0006310">
    <property type="term" value="P:DNA recombination"/>
    <property type="evidence" value="ECO:0007669"/>
    <property type="project" value="UniProtKB-KW"/>
</dbReference>
<dbReference type="Gene3D" id="2.40.290.10">
    <property type="match status" value="1"/>
</dbReference>
<dbReference type="GO" id="GO:0003690">
    <property type="term" value="F:double-stranded DNA binding"/>
    <property type="evidence" value="ECO:0007669"/>
    <property type="project" value="TreeGrafter"/>
</dbReference>
<dbReference type="PANTHER" id="PTHR12604:SF2">
    <property type="entry name" value="X-RAY REPAIR CROSS-COMPLEMENTING PROTEIN 6"/>
    <property type="match status" value="1"/>
</dbReference>
<feature type="compositionally biased region" description="Basic residues" evidence="11">
    <location>
        <begin position="481"/>
        <end position="496"/>
    </location>
</feature>
<keyword evidence="14" id="KW-1185">Reference proteome</keyword>
<evidence type="ECO:0000313" key="14">
    <source>
        <dbReference type="Proteomes" id="UP000013827"/>
    </source>
</evidence>
<dbReference type="GO" id="GO:0003684">
    <property type="term" value="F:damaged DNA binding"/>
    <property type="evidence" value="ECO:0007669"/>
    <property type="project" value="InterPro"/>
</dbReference>
<dbReference type="InterPro" id="IPR016194">
    <property type="entry name" value="SPOC-like_C_dom_sf"/>
</dbReference>
<evidence type="ECO:0000256" key="8">
    <source>
        <dbReference type="ARBA" id="ARBA00023172"/>
    </source>
</evidence>
<dbReference type="Proteomes" id="UP000013827">
    <property type="component" value="Unassembled WGS sequence"/>
</dbReference>
<reference evidence="14" key="1">
    <citation type="journal article" date="2013" name="Nature">
        <title>Pan genome of the phytoplankton Emiliania underpins its global distribution.</title>
        <authorList>
            <person name="Read B.A."/>
            <person name="Kegel J."/>
            <person name="Klute M.J."/>
            <person name="Kuo A."/>
            <person name="Lefebvre S.C."/>
            <person name="Maumus F."/>
            <person name="Mayer C."/>
            <person name="Miller J."/>
            <person name="Monier A."/>
            <person name="Salamov A."/>
            <person name="Young J."/>
            <person name="Aguilar M."/>
            <person name="Claverie J.M."/>
            <person name="Frickenhaus S."/>
            <person name="Gonzalez K."/>
            <person name="Herman E.K."/>
            <person name="Lin Y.C."/>
            <person name="Napier J."/>
            <person name="Ogata H."/>
            <person name="Sarno A.F."/>
            <person name="Shmutz J."/>
            <person name="Schroeder D."/>
            <person name="de Vargas C."/>
            <person name="Verret F."/>
            <person name="von Dassow P."/>
            <person name="Valentin K."/>
            <person name="Van de Peer Y."/>
            <person name="Wheeler G."/>
            <person name="Dacks J.B."/>
            <person name="Delwiche C.F."/>
            <person name="Dyhrman S.T."/>
            <person name="Glockner G."/>
            <person name="John U."/>
            <person name="Richards T."/>
            <person name="Worden A.Z."/>
            <person name="Zhang X."/>
            <person name="Grigoriev I.V."/>
            <person name="Allen A.E."/>
            <person name="Bidle K."/>
            <person name="Borodovsky M."/>
            <person name="Bowler C."/>
            <person name="Brownlee C."/>
            <person name="Cock J.M."/>
            <person name="Elias M."/>
            <person name="Gladyshev V.N."/>
            <person name="Groth M."/>
            <person name="Guda C."/>
            <person name="Hadaegh A."/>
            <person name="Iglesias-Rodriguez M.D."/>
            <person name="Jenkins J."/>
            <person name="Jones B.M."/>
            <person name="Lawson T."/>
            <person name="Leese F."/>
            <person name="Lindquist E."/>
            <person name="Lobanov A."/>
            <person name="Lomsadze A."/>
            <person name="Malik S.B."/>
            <person name="Marsh M.E."/>
            <person name="Mackinder L."/>
            <person name="Mock T."/>
            <person name="Mueller-Roeber B."/>
            <person name="Pagarete A."/>
            <person name="Parker M."/>
            <person name="Probert I."/>
            <person name="Quesneville H."/>
            <person name="Raines C."/>
            <person name="Rensing S.A."/>
            <person name="Riano-Pachon D.M."/>
            <person name="Richier S."/>
            <person name="Rokitta S."/>
            <person name="Shiraiwa Y."/>
            <person name="Soanes D.M."/>
            <person name="van der Giezen M."/>
            <person name="Wahlund T.M."/>
            <person name="Williams B."/>
            <person name="Wilson W."/>
            <person name="Wolfe G."/>
            <person name="Wurch L.L."/>
        </authorList>
    </citation>
    <scope>NUCLEOTIDE SEQUENCE</scope>
</reference>
<dbReference type="HOGENOM" id="CLU_523225_0_0_1"/>
<sequence length="521" mass="56502">MDDTFGDDGSGSEDDEKESEAPSFYEKDCILFVIDARQAMLAEPAPGEPPPLTQALRAVAATMRKRVLAGDGDQVGVMLFGTREKSAPEGLQSFDHTFVLLPMAEPHAAVIEKMQNVAAGDLSEFGHMEEGGEPLVIESVLWQISMLFAHAKPKPGARKRVFFLTNDDAPCEGGDAQKRAAQRAADLGDARIWLEPLFFAPPGRAFNLGEGSFWREALARSREKASQHKDSAGAAPVDGDSVAEAAGTSVGLPYVQSIEPSVGSVPWVVRHERRPTLPPEYRTQRGFSPVGGTSVGRDELMKALDFGGSQQVFAGRLPQKLLCSQQVFEPFEVASGKVAESLYGKDEPPLILLGFRPTEALKPHLNVKPATFLEPSETAAGSTVAARALVESMAAKGRIALARFRRQGAAQLVALLPQRREPDPRDPAVTKLPCGFHLAVGSGGGGGERAPKRLKASVPTSAAEWSQMQAGPQRAATTRPHGARRRRRARRRRGWRRCGAARGYRRPALHLRRVRRVLRRG</sequence>
<keyword evidence="9" id="KW-0234">DNA repair</keyword>